<reference evidence="2 3" key="1">
    <citation type="submission" date="2020-01" db="EMBL/GenBank/DDBJ databases">
        <title>Jiella pacifica sp. nov.</title>
        <authorList>
            <person name="Xue Z."/>
            <person name="Zhu S."/>
            <person name="Chen J."/>
            <person name="Yang J."/>
        </authorList>
    </citation>
    <scope>NUCLEOTIDE SEQUENCE [LARGE SCALE GENOMIC DNA]</scope>
    <source>
        <strain evidence="2 3">40Bstr34</strain>
    </source>
</reference>
<protein>
    <recommendedName>
        <fullName evidence="1">YbaK/aminoacyl-tRNA synthetase-associated domain-containing protein</fullName>
    </recommendedName>
</protein>
<dbReference type="SUPFAM" id="SSF55826">
    <property type="entry name" value="YbaK/ProRS associated domain"/>
    <property type="match status" value="1"/>
</dbReference>
<sequence length="161" mass="17051">MSDTGDNTAKARREADDLGIAMEIIPHETSGKATDDAAAVLGVDASLILKMMILVDKKSGTNVGVLVRGNERIDQKKLRGETGLKGLRFASPEEVTAITGYFIGGVPPIALQHCTRRIVSKRVLETGYVYGSGGSEFCAMKIAPAELSKIPDLAFADVGSQ</sequence>
<dbReference type="PANTHER" id="PTHR30411">
    <property type="entry name" value="CYTOPLASMIC PROTEIN"/>
    <property type="match status" value="1"/>
</dbReference>
<evidence type="ECO:0000313" key="2">
    <source>
        <dbReference type="EMBL" id="NDW06007.1"/>
    </source>
</evidence>
<dbReference type="Gene3D" id="3.90.960.10">
    <property type="entry name" value="YbaK/aminoacyl-tRNA synthetase-associated domain"/>
    <property type="match status" value="1"/>
</dbReference>
<dbReference type="InterPro" id="IPR007214">
    <property type="entry name" value="YbaK/aa-tRNA-synth-assoc-dom"/>
</dbReference>
<proteinExistence type="predicted"/>
<evidence type="ECO:0000313" key="3">
    <source>
        <dbReference type="Proteomes" id="UP000469011"/>
    </source>
</evidence>
<feature type="domain" description="YbaK/aminoacyl-tRNA synthetase-associated" evidence="1">
    <location>
        <begin position="32"/>
        <end position="149"/>
    </location>
</feature>
<dbReference type="PANTHER" id="PTHR30411:SF1">
    <property type="entry name" value="CYTOPLASMIC PROTEIN"/>
    <property type="match status" value="1"/>
</dbReference>
<keyword evidence="3" id="KW-1185">Reference proteome</keyword>
<name>A0A6N9T3Q3_9HYPH</name>
<gene>
    <name evidence="2" type="ORF">GTK09_16420</name>
</gene>
<dbReference type="Proteomes" id="UP000469011">
    <property type="component" value="Unassembled WGS sequence"/>
</dbReference>
<dbReference type="AlphaFoldDB" id="A0A6N9T3Q3"/>
<dbReference type="GO" id="GO:0002161">
    <property type="term" value="F:aminoacyl-tRNA deacylase activity"/>
    <property type="evidence" value="ECO:0007669"/>
    <property type="project" value="InterPro"/>
</dbReference>
<dbReference type="CDD" id="cd04332">
    <property type="entry name" value="YbaK_like"/>
    <property type="match status" value="1"/>
</dbReference>
<dbReference type="RefSeq" id="WP_163464473.1">
    <property type="nucleotide sequence ID" value="NZ_JAAAMG010000013.1"/>
</dbReference>
<evidence type="ECO:0000259" key="1">
    <source>
        <dbReference type="Pfam" id="PF04073"/>
    </source>
</evidence>
<dbReference type="InterPro" id="IPR036754">
    <property type="entry name" value="YbaK/aa-tRNA-synt-asso_dom_sf"/>
</dbReference>
<accession>A0A6N9T3Q3</accession>
<dbReference type="Pfam" id="PF04073">
    <property type="entry name" value="tRNA_edit"/>
    <property type="match status" value="1"/>
</dbReference>
<dbReference type="EMBL" id="JAAAMG010000013">
    <property type="protein sequence ID" value="NDW06007.1"/>
    <property type="molecule type" value="Genomic_DNA"/>
</dbReference>
<comment type="caution">
    <text evidence="2">The sequence shown here is derived from an EMBL/GenBank/DDBJ whole genome shotgun (WGS) entry which is preliminary data.</text>
</comment>
<organism evidence="2 3">
    <name type="scientific">Jiella pacifica</name>
    <dbReference type="NCBI Taxonomy" id="2696469"/>
    <lineage>
        <taxon>Bacteria</taxon>
        <taxon>Pseudomonadati</taxon>
        <taxon>Pseudomonadota</taxon>
        <taxon>Alphaproteobacteria</taxon>
        <taxon>Hyphomicrobiales</taxon>
        <taxon>Aurantimonadaceae</taxon>
        <taxon>Jiella</taxon>
    </lineage>
</organism>